<dbReference type="PANTHER" id="PTHR43465:SF2">
    <property type="entry name" value="DUF1680 DOMAIN PROTEIN (AFU_ORTHOLOGUE AFUA_1G08910)"/>
    <property type="match status" value="1"/>
</dbReference>
<feature type="domain" description="Non-reducing end beta-L-arabinofuranosidase-like GH127 catalytic" evidence="2">
    <location>
        <begin position="37"/>
        <end position="454"/>
    </location>
</feature>
<dbReference type="InterPro" id="IPR008928">
    <property type="entry name" value="6-hairpin_glycosidase_sf"/>
</dbReference>
<sequence length="677" mass="75232">MKKALLILSALPAVLFALANTANAQSQHTITPLNLRQVKIDDSFWSPKLDVWRKQTVYDVLDKLEGKYEPDREDLIKEKAERGSTRNAFKNFDLVAEGKKNIGTSDGPPWYDGLVYETIRGAADLLIAYPDKQLEQKIDGYIKRIAAAQAADPDGYINTYTTLNKPNQRWGTNGGDDRWQHDVYNAGMLAEAGIHYYQATGKTTLLTVAVKMANYMCKVMGDAPKLNIVPAHAGPEEAFFKMYLLFKTKPALATSLKTPVKADDYYKLVTYWIEHRGNYKDADGGRERASYGSYDQDQSSVFEQKTIEGHAVRATLLGTAIATIANYNHDARYAETANNYWNNMIGKRLFITGGQGAIANDEKFGDDYYLPESAYLETCAAIGAGFFSERMNELQADGKYMDEFERVLYNNILSGVSLDGQHYHYENPLITDKHPRWVWHSCPCCPPMFLKMMGALPSFIYGKDNNGIYVNLFIGSTANVALGKNNVSIKQTTAYPFNGKIQLQVSGTQAKAFNLNIRIPGWAQGNENPFGLYSSTKAGTVKLTINGKQVPLNIVKGYASVNRAWKKTDQITLELPMQPRVVSPRTEVATLKNKVALASGPLVYALETTDNTDLNAYSFSNATTFKPTYDAKLLGGTQIIVGSNNGNTKTFTAIPFYTLGNRGTSAYKVWVSNDKQD</sequence>
<keyword evidence="5" id="KW-0378">Hydrolase</keyword>
<evidence type="ECO:0000256" key="1">
    <source>
        <dbReference type="SAM" id="SignalP"/>
    </source>
</evidence>
<comment type="caution">
    <text evidence="5">The sequence shown here is derived from an EMBL/GenBank/DDBJ whole genome shotgun (WGS) entry which is preliminary data.</text>
</comment>
<reference evidence="6" key="1">
    <citation type="journal article" date="2019" name="Int. J. Syst. Evol. Microbiol.">
        <title>The Global Catalogue of Microorganisms (GCM) 10K type strain sequencing project: providing services to taxonomists for standard genome sequencing and annotation.</title>
        <authorList>
            <consortium name="The Broad Institute Genomics Platform"/>
            <consortium name="The Broad Institute Genome Sequencing Center for Infectious Disease"/>
            <person name="Wu L."/>
            <person name="Ma J."/>
        </authorList>
    </citation>
    <scope>NUCLEOTIDE SEQUENCE [LARGE SCALE GENOMIC DNA]</scope>
    <source>
        <strain evidence="6">JCM 17705</strain>
    </source>
</reference>
<dbReference type="Proteomes" id="UP001500582">
    <property type="component" value="Unassembled WGS sequence"/>
</dbReference>
<dbReference type="PANTHER" id="PTHR43465">
    <property type="entry name" value="DUF1680 DOMAIN PROTEIN (AFU_ORTHOLOGUE AFUA_1G08910)"/>
    <property type="match status" value="1"/>
</dbReference>
<dbReference type="GO" id="GO:0016787">
    <property type="term" value="F:hydrolase activity"/>
    <property type="evidence" value="ECO:0007669"/>
    <property type="project" value="UniProtKB-KW"/>
</dbReference>
<dbReference type="InterPro" id="IPR012878">
    <property type="entry name" value="Beta-AFase-like_GH127_cat"/>
</dbReference>
<dbReference type="InterPro" id="IPR049174">
    <property type="entry name" value="Beta-AFase-like"/>
</dbReference>
<dbReference type="RefSeq" id="WP_345211228.1">
    <property type="nucleotide sequence ID" value="NZ_BAABFT010000005.1"/>
</dbReference>
<dbReference type="SUPFAM" id="SSF48208">
    <property type="entry name" value="Six-hairpin glycosidases"/>
    <property type="match status" value="1"/>
</dbReference>
<dbReference type="Pfam" id="PF20737">
    <property type="entry name" value="Glyco_hydro127C"/>
    <property type="match status" value="1"/>
</dbReference>
<keyword evidence="1" id="KW-0732">Signal</keyword>
<dbReference type="Pfam" id="PF20736">
    <property type="entry name" value="Glyco_hydro127M"/>
    <property type="match status" value="1"/>
</dbReference>
<gene>
    <name evidence="5" type="ORF">GCM10023149_23110</name>
</gene>
<evidence type="ECO:0000259" key="4">
    <source>
        <dbReference type="Pfam" id="PF20737"/>
    </source>
</evidence>
<dbReference type="InterPro" id="IPR049049">
    <property type="entry name" value="Beta-AFase-like_GH127_C"/>
</dbReference>
<evidence type="ECO:0000313" key="6">
    <source>
        <dbReference type="Proteomes" id="UP001500582"/>
    </source>
</evidence>
<feature type="chain" id="PRO_5046063779" evidence="1">
    <location>
        <begin position="25"/>
        <end position="677"/>
    </location>
</feature>
<feature type="domain" description="Non-reducing end beta-L-arabinofuranosidase-like GH127 middle" evidence="3">
    <location>
        <begin position="467"/>
        <end position="577"/>
    </location>
</feature>
<keyword evidence="6" id="KW-1185">Reference proteome</keyword>
<proteinExistence type="predicted"/>
<dbReference type="EMBL" id="BAABFT010000005">
    <property type="protein sequence ID" value="GAA4322639.1"/>
    <property type="molecule type" value="Genomic_DNA"/>
</dbReference>
<protein>
    <submittedName>
        <fullName evidence="5">Glycoside hydrolase family 127 protein</fullName>
    </submittedName>
</protein>
<accession>A0ABP8GEN8</accession>
<evidence type="ECO:0000259" key="2">
    <source>
        <dbReference type="Pfam" id="PF07944"/>
    </source>
</evidence>
<evidence type="ECO:0000313" key="5">
    <source>
        <dbReference type="EMBL" id="GAA4322639.1"/>
    </source>
</evidence>
<dbReference type="InterPro" id="IPR049046">
    <property type="entry name" value="Beta-AFase-like_GH127_middle"/>
</dbReference>
<organism evidence="5 6">
    <name type="scientific">Mucilaginibacter gynuensis</name>
    <dbReference type="NCBI Taxonomy" id="1302236"/>
    <lineage>
        <taxon>Bacteria</taxon>
        <taxon>Pseudomonadati</taxon>
        <taxon>Bacteroidota</taxon>
        <taxon>Sphingobacteriia</taxon>
        <taxon>Sphingobacteriales</taxon>
        <taxon>Sphingobacteriaceae</taxon>
        <taxon>Mucilaginibacter</taxon>
    </lineage>
</organism>
<dbReference type="Gene3D" id="1.50.10.20">
    <property type="match status" value="1"/>
</dbReference>
<dbReference type="Pfam" id="PF07944">
    <property type="entry name" value="Beta-AFase-like_GH127_cat"/>
    <property type="match status" value="1"/>
</dbReference>
<feature type="signal peptide" evidence="1">
    <location>
        <begin position="1"/>
        <end position="24"/>
    </location>
</feature>
<name>A0ABP8GEN8_9SPHI</name>
<evidence type="ECO:0000259" key="3">
    <source>
        <dbReference type="Pfam" id="PF20736"/>
    </source>
</evidence>
<feature type="domain" description="Non-reducing end beta-L-arabinofuranosidase-like GH127 C-terminal" evidence="4">
    <location>
        <begin position="579"/>
        <end position="671"/>
    </location>
</feature>